<dbReference type="AlphaFoldDB" id="A0A0P7XBX5"/>
<dbReference type="STRING" id="1305737.GCA_000526355_01719"/>
<dbReference type="SUPFAM" id="SSF159501">
    <property type="entry name" value="EreA/ChaN-like"/>
    <property type="match status" value="1"/>
</dbReference>
<dbReference type="Proteomes" id="UP000050421">
    <property type="component" value="Unassembled WGS sequence"/>
</dbReference>
<name>A0A0P7XBX5_9BACT</name>
<dbReference type="eggNOG" id="COG3016">
    <property type="taxonomic scope" value="Bacteria"/>
</dbReference>
<reference evidence="2 3" key="1">
    <citation type="submission" date="2015-09" db="EMBL/GenBank/DDBJ databases">
        <title>Identification and resolution of microdiversity through metagenomic sequencing of parallel consortia.</title>
        <authorList>
            <person name="Nelson W.C."/>
            <person name="Romine M.F."/>
            <person name="Lindemann S.R."/>
        </authorList>
    </citation>
    <scope>NUCLEOTIDE SEQUENCE [LARGE SCALE GENOMIC DNA]</scope>
    <source>
        <strain evidence="2">HL-49</strain>
    </source>
</reference>
<dbReference type="CDD" id="cd14727">
    <property type="entry name" value="ChanN-like"/>
    <property type="match status" value="1"/>
</dbReference>
<dbReference type="PATRIC" id="fig|1305737.6.peg.3677"/>
<dbReference type="Pfam" id="PF04187">
    <property type="entry name" value="Cofac_haem_bdg"/>
    <property type="match status" value="1"/>
</dbReference>
<organism evidence="2 3">
    <name type="scientific">Algoriphagus marincola HL-49</name>
    <dbReference type="NCBI Taxonomy" id="1305737"/>
    <lineage>
        <taxon>Bacteria</taxon>
        <taxon>Pseudomonadati</taxon>
        <taxon>Bacteroidota</taxon>
        <taxon>Cytophagia</taxon>
        <taxon>Cytophagales</taxon>
        <taxon>Cyclobacteriaceae</taxon>
        <taxon>Algoriphagus</taxon>
    </lineage>
</organism>
<dbReference type="EMBL" id="LJXT01000112">
    <property type="protein sequence ID" value="KPQ12861.1"/>
    <property type="molecule type" value="Genomic_DNA"/>
</dbReference>
<accession>A0A0P7XBX5</accession>
<protein>
    <submittedName>
        <fullName evidence="2">Putative iron-regulated protein</fullName>
    </submittedName>
</protein>
<evidence type="ECO:0000313" key="2">
    <source>
        <dbReference type="EMBL" id="KPQ12861.1"/>
    </source>
</evidence>
<sequence>MRNSIFAFSIFILSLQSLMGQGVPYQLFDSKGKAISFEKMAKESKKADLVFFGELHNNSLAHWLQLQVFKSLSEKNDRLVFASEFFERDDQLLIDEWMASKISDKNFESEAKLWNNYQTDYKPLMIFAKENQIPFIASNVPRRYASLVSREGIETLDSLSDEAKAYFATLPVAIDITLPGYEAMRGMMHGAPGNSDYMIQAQALKDATMGESLFESLKQGKQIYHVNGSYHSKEGEGILWYVKRSFPDKKIINIHTVEQDQLDSLDESNASGGDFIIVLPKDSHKSY</sequence>
<feature type="domain" description="Haem-binding uptake Tiki superfamily ChaN" evidence="1">
    <location>
        <begin position="40"/>
        <end position="242"/>
    </location>
</feature>
<evidence type="ECO:0000313" key="3">
    <source>
        <dbReference type="Proteomes" id="UP000050421"/>
    </source>
</evidence>
<dbReference type="Gene3D" id="3.40.50.11550">
    <property type="match status" value="1"/>
</dbReference>
<gene>
    <name evidence="2" type="ORF">HLUCCX10_14645</name>
</gene>
<dbReference type="InterPro" id="IPR007314">
    <property type="entry name" value="Cofac_haem-bd_dom"/>
</dbReference>
<comment type="caution">
    <text evidence="2">The sequence shown here is derived from an EMBL/GenBank/DDBJ whole genome shotgun (WGS) entry which is preliminary data.</text>
</comment>
<dbReference type="OrthoDB" id="1680202at2"/>
<proteinExistence type="predicted"/>
<evidence type="ECO:0000259" key="1">
    <source>
        <dbReference type="Pfam" id="PF04187"/>
    </source>
</evidence>